<organism evidence="1 2">
    <name type="scientific">Hyphobacterium vulgare</name>
    <dbReference type="NCBI Taxonomy" id="1736751"/>
    <lineage>
        <taxon>Bacteria</taxon>
        <taxon>Pseudomonadati</taxon>
        <taxon>Pseudomonadota</taxon>
        <taxon>Alphaproteobacteria</taxon>
        <taxon>Maricaulales</taxon>
        <taxon>Maricaulaceae</taxon>
        <taxon>Hyphobacterium</taxon>
    </lineage>
</organism>
<dbReference type="Proteomes" id="UP001595379">
    <property type="component" value="Unassembled WGS sequence"/>
</dbReference>
<name>A0ABV6ZUN3_9PROT</name>
<dbReference type="InterPro" id="IPR036390">
    <property type="entry name" value="WH_DNA-bd_sf"/>
</dbReference>
<dbReference type="InterPro" id="IPR036388">
    <property type="entry name" value="WH-like_DNA-bd_sf"/>
</dbReference>
<sequence>MSPETIEASILRLTEKRGPGKSICPSDVAKDIEPDNWNRHMRAVRAAAIGLARAGRIVILRKGRPVDPDDFRGVYRLAVPAADA</sequence>
<dbReference type="RefSeq" id="WP_343164011.1">
    <property type="nucleotide sequence ID" value="NZ_JBHRSV010000001.1"/>
</dbReference>
<dbReference type="EMBL" id="JBHRSV010000001">
    <property type="protein sequence ID" value="MFC2925132.1"/>
    <property type="molecule type" value="Genomic_DNA"/>
</dbReference>
<reference evidence="2" key="1">
    <citation type="journal article" date="2019" name="Int. J. Syst. Evol. Microbiol.">
        <title>The Global Catalogue of Microorganisms (GCM) 10K type strain sequencing project: providing services to taxonomists for standard genome sequencing and annotation.</title>
        <authorList>
            <consortium name="The Broad Institute Genomics Platform"/>
            <consortium name="The Broad Institute Genome Sequencing Center for Infectious Disease"/>
            <person name="Wu L."/>
            <person name="Ma J."/>
        </authorList>
    </citation>
    <scope>NUCLEOTIDE SEQUENCE [LARGE SCALE GENOMIC DNA]</scope>
    <source>
        <strain evidence="2">KCTC 52487</strain>
    </source>
</reference>
<dbReference type="Pfam" id="PF11625">
    <property type="entry name" value="DUF3253"/>
    <property type="match status" value="1"/>
</dbReference>
<proteinExistence type="predicted"/>
<protein>
    <submittedName>
        <fullName evidence="1">DUF3253 domain-containing protein</fullName>
    </submittedName>
</protein>
<accession>A0ABV6ZUN3</accession>
<evidence type="ECO:0000313" key="1">
    <source>
        <dbReference type="EMBL" id="MFC2925132.1"/>
    </source>
</evidence>
<evidence type="ECO:0000313" key="2">
    <source>
        <dbReference type="Proteomes" id="UP001595379"/>
    </source>
</evidence>
<dbReference type="SUPFAM" id="SSF46785">
    <property type="entry name" value="Winged helix' DNA-binding domain"/>
    <property type="match status" value="1"/>
</dbReference>
<comment type="caution">
    <text evidence="1">The sequence shown here is derived from an EMBL/GenBank/DDBJ whole genome shotgun (WGS) entry which is preliminary data.</text>
</comment>
<keyword evidence="2" id="KW-1185">Reference proteome</keyword>
<dbReference type="InterPro" id="IPR021660">
    <property type="entry name" value="DUF3253"/>
</dbReference>
<gene>
    <name evidence="1" type="ORF">ACFOOR_03340</name>
</gene>
<dbReference type="Gene3D" id="1.10.10.10">
    <property type="entry name" value="Winged helix-like DNA-binding domain superfamily/Winged helix DNA-binding domain"/>
    <property type="match status" value="1"/>
</dbReference>